<feature type="domain" description="Major facilitator superfamily (MFS) profile" evidence="6">
    <location>
        <begin position="1"/>
        <end position="247"/>
    </location>
</feature>
<keyword evidence="2 5" id="KW-0812">Transmembrane</keyword>
<dbReference type="AlphaFoldDB" id="K9FP20"/>
<dbReference type="SUPFAM" id="SSF103473">
    <property type="entry name" value="MFS general substrate transporter"/>
    <property type="match status" value="1"/>
</dbReference>
<dbReference type="STRING" id="1170229.K9FP20"/>
<comment type="caution">
    <text evidence="7">The sequence shown here is derived from an EMBL/GenBank/DDBJ whole genome shotgun (WGS) entry which is preliminary data.</text>
</comment>
<proteinExistence type="predicted"/>
<dbReference type="PROSITE" id="PS50850">
    <property type="entry name" value="MFS"/>
    <property type="match status" value="1"/>
</dbReference>
<evidence type="ECO:0000256" key="1">
    <source>
        <dbReference type="ARBA" id="ARBA00004141"/>
    </source>
</evidence>
<evidence type="ECO:0000259" key="6">
    <source>
        <dbReference type="PROSITE" id="PS50850"/>
    </source>
</evidence>
<reference evidence="8" key="1">
    <citation type="journal article" date="2012" name="BMC Genomics">
        <title>Genome sequence of the necrotrophic fungus Penicillium digitatum, the main postharvest pathogen of citrus.</title>
        <authorList>
            <person name="Marcet-Houben M."/>
            <person name="Ballester A.-R."/>
            <person name="de la Fuente B."/>
            <person name="Harries E."/>
            <person name="Marcos J.F."/>
            <person name="Gonzalez-Candelas L."/>
            <person name="Gabaldon T."/>
        </authorList>
    </citation>
    <scope>NUCLEOTIDE SEQUENCE [LARGE SCALE GENOMIC DNA]</scope>
    <source>
        <strain evidence="8">PHI26 / CECT 20796</strain>
    </source>
</reference>
<evidence type="ECO:0000256" key="5">
    <source>
        <dbReference type="SAM" id="Phobius"/>
    </source>
</evidence>
<dbReference type="Proteomes" id="UP000009882">
    <property type="component" value="Unassembled WGS sequence"/>
</dbReference>
<keyword evidence="4 5" id="KW-0472">Membrane</keyword>
<sequence length="247" mass="26567">MLLIITFTTAYDTFQVKRSFLVAVSIFEIGSLICGVAPSSTVLIVGRAIAGIGVAGIFSGALVIISMTVPLEKRPIVFGVNGMVWGIAFIVGPLLGGAFTDGPSWRWCFYINLPVGGVSIAVVLLALRLPRYHTVSGLPILRLLKELDLLGASLLIPAIICLILALQWDGNDHAWRSSHIIGLFVGFGLLTILFAASQIYVSREDEKPPLGQHAARATLPPSILKQRTIWSAGLFAFFFSGGFFLLV</sequence>
<dbReference type="InterPro" id="IPR036259">
    <property type="entry name" value="MFS_trans_sf"/>
</dbReference>
<dbReference type="GO" id="GO:0005886">
    <property type="term" value="C:plasma membrane"/>
    <property type="evidence" value="ECO:0007669"/>
    <property type="project" value="TreeGrafter"/>
</dbReference>
<protein>
    <submittedName>
        <fullName evidence="7">MFS toxin efflux pump (AflT), putative</fullName>
    </submittedName>
</protein>
<evidence type="ECO:0000256" key="3">
    <source>
        <dbReference type="ARBA" id="ARBA00022989"/>
    </source>
</evidence>
<dbReference type="PANTHER" id="PTHR23501:SF198">
    <property type="entry name" value="AZOLE RESISTANCE PROTEIN 1-RELATED"/>
    <property type="match status" value="1"/>
</dbReference>
<dbReference type="HOGENOM" id="CLU_000960_10_0_1"/>
<gene>
    <name evidence="7" type="ORF">PDIG_54270</name>
</gene>
<dbReference type="InterPro" id="IPR020846">
    <property type="entry name" value="MFS_dom"/>
</dbReference>
<feature type="transmembrane region" description="Helical" evidence="5">
    <location>
        <begin position="149"/>
        <end position="168"/>
    </location>
</feature>
<dbReference type="Gene3D" id="1.20.1720.10">
    <property type="entry name" value="Multidrug resistance protein D"/>
    <property type="match status" value="1"/>
</dbReference>
<dbReference type="EMBL" id="AKCT01000216">
    <property type="protein sequence ID" value="EKV10939.1"/>
    <property type="molecule type" value="Genomic_DNA"/>
</dbReference>
<feature type="transmembrane region" description="Helical" evidence="5">
    <location>
        <begin position="20"/>
        <end position="37"/>
    </location>
</feature>
<dbReference type="Pfam" id="PF07690">
    <property type="entry name" value="MFS_1"/>
    <property type="match status" value="1"/>
</dbReference>
<dbReference type="OMA" id="AWRRIDY"/>
<name>K9FP20_PEND2</name>
<evidence type="ECO:0000313" key="7">
    <source>
        <dbReference type="EMBL" id="EKV10939.1"/>
    </source>
</evidence>
<dbReference type="InParanoid" id="K9FP20"/>
<evidence type="ECO:0000256" key="2">
    <source>
        <dbReference type="ARBA" id="ARBA00022692"/>
    </source>
</evidence>
<feature type="transmembrane region" description="Helical" evidence="5">
    <location>
        <begin position="180"/>
        <end position="201"/>
    </location>
</feature>
<comment type="subcellular location">
    <subcellularLocation>
        <location evidence="1">Membrane</location>
        <topology evidence="1">Multi-pass membrane protein</topology>
    </subcellularLocation>
</comment>
<dbReference type="GO" id="GO:0022857">
    <property type="term" value="F:transmembrane transporter activity"/>
    <property type="evidence" value="ECO:0007669"/>
    <property type="project" value="InterPro"/>
</dbReference>
<organism evidence="7 8">
    <name type="scientific">Penicillium digitatum (strain PHI26 / CECT 20796)</name>
    <name type="common">Green mold</name>
    <dbReference type="NCBI Taxonomy" id="1170229"/>
    <lineage>
        <taxon>Eukaryota</taxon>
        <taxon>Fungi</taxon>
        <taxon>Dikarya</taxon>
        <taxon>Ascomycota</taxon>
        <taxon>Pezizomycotina</taxon>
        <taxon>Eurotiomycetes</taxon>
        <taxon>Eurotiomycetidae</taxon>
        <taxon>Eurotiales</taxon>
        <taxon>Aspergillaceae</taxon>
        <taxon>Penicillium</taxon>
    </lineage>
</organism>
<feature type="transmembrane region" description="Helical" evidence="5">
    <location>
        <begin position="75"/>
        <end position="95"/>
    </location>
</feature>
<dbReference type="eggNOG" id="KOG0254">
    <property type="taxonomic scope" value="Eukaryota"/>
</dbReference>
<dbReference type="PANTHER" id="PTHR23501">
    <property type="entry name" value="MAJOR FACILITATOR SUPERFAMILY"/>
    <property type="match status" value="1"/>
</dbReference>
<evidence type="ECO:0000313" key="8">
    <source>
        <dbReference type="Proteomes" id="UP000009882"/>
    </source>
</evidence>
<keyword evidence="8" id="KW-1185">Reference proteome</keyword>
<keyword evidence="3 5" id="KW-1133">Transmembrane helix</keyword>
<feature type="transmembrane region" description="Helical" evidence="5">
    <location>
        <begin position="228"/>
        <end position="246"/>
    </location>
</feature>
<accession>K9FP20</accession>
<feature type="transmembrane region" description="Helical" evidence="5">
    <location>
        <begin position="107"/>
        <end position="129"/>
    </location>
</feature>
<evidence type="ECO:0000256" key="4">
    <source>
        <dbReference type="ARBA" id="ARBA00023136"/>
    </source>
</evidence>
<feature type="transmembrane region" description="Helical" evidence="5">
    <location>
        <begin position="49"/>
        <end position="69"/>
    </location>
</feature>
<dbReference type="InterPro" id="IPR011701">
    <property type="entry name" value="MFS"/>
</dbReference>